<gene>
    <name evidence="9" type="ORF">METZ01_LOCUS278503</name>
</gene>
<dbReference type="EMBL" id="UINC01081617">
    <property type="protein sequence ID" value="SVC25649.1"/>
    <property type="molecule type" value="Genomic_DNA"/>
</dbReference>
<protein>
    <submittedName>
        <fullName evidence="9">Uncharacterized protein</fullName>
    </submittedName>
</protein>
<keyword evidence="3 8" id="KW-0812">Transmembrane</keyword>
<dbReference type="Pfam" id="PF01127">
    <property type="entry name" value="Sdh_cyt"/>
    <property type="match status" value="1"/>
</dbReference>
<evidence type="ECO:0000256" key="6">
    <source>
        <dbReference type="ARBA" id="ARBA00023004"/>
    </source>
</evidence>
<dbReference type="GO" id="GO:0016020">
    <property type="term" value="C:membrane"/>
    <property type="evidence" value="ECO:0007669"/>
    <property type="project" value="UniProtKB-SubCell"/>
</dbReference>
<reference evidence="9" key="1">
    <citation type="submission" date="2018-05" db="EMBL/GenBank/DDBJ databases">
        <authorList>
            <person name="Lanie J.A."/>
            <person name="Ng W.-L."/>
            <person name="Kazmierczak K.M."/>
            <person name="Andrzejewski T.M."/>
            <person name="Davidsen T.M."/>
            <person name="Wayne K.J."/>
            <person name="Tettelin H."/>
            <person name="Glass J.I."/>
            <person name="Rusch D."/>
            <person name="Podicherti R."/>
            <person name="Tsui H.-C.T."/>
            <person name="Winkler M.E."/>
        </authorList>
    </citation>
    <scope>NUCLEOTIDE SEQUENCE</scope>
</reference>
<comment type="subcellular location">
    <subcellularLocation>
        <location evidence="1">Membrane</location>
    </subcellularLocation>
</comment>
<evidence type="ECO:0000256" key="5">
    <source>
        <dbReference type="ARBA" id="ARBA00022989"/>
    </source>
</evidence>
<proteinExistence type="predicted"/>
<keyword evidence="6" id="KW-0408">Iron</keyword>
<sequence>MSASEAVHHWWAQRLTAVVLIPLSLWFVYSLTTMYSANYETVTLWLN</sequence>
<feature type="transmembrane region" description="Helical" evidence="8">
    <location>
        <begin position="12"/>
        <end position="29"/>
    </location>
</feature>
<name>A0A382KN07_9ZZZZ</name>
<feature type="non-terminal residue" evidence="9">
    <location>
        <position position="47"/>
    </location>
</feature>
<keyword evidence="2" id="KW-0349">Heme</keyword>
<evidence type="ECO:0000256" key="8">
    <source>
        <dbReference type="SAM" id="Phobius"/>
    </source>
</evidence>
<keyword evidence="7 8" id="KW-0472">Membrane</keyword>
<dbReference type="GO" id="GO:0046872">
    <property type="term" value="F:metal ion binding"/>
    <property type="evidence" value="ECO:0007669"/>
    <property type="project" value="UniProtKB-KW"/>
</dbReference>
<dbReference type="InterPro" id="IPR000701">
    <property type="entry name" value="SuccDH_FuR_B_TM-su"/>
</dbReference>
<dbReference type="InterPro" id="IPR034804">
    <property type="entry name" value="SQR/QFR_C/D"/>
</dbReference>
<dbReference type="AlphaFoldDB" id="A0A382KN07"/>
<evidence type="ECO:0000313" key="9">
    <source>
        <dbReference type="EMBL" id="SVC25649.1"/>
    </source>
</evidence>
<keyword evidence="4" id="KW-0479">Metal-binding</keyword>
<accession>A0A382KN07</accession>
<dbReference type="SUPFAM" id="SSF81343">
    <property type="entry name" value="Fumarate reductase respiratory complex transmembrane subunits"/>
    <property type="match status" value="1"/>
</dbReference>
<evidence type="ECO:0000256" key="4">
    <source>
        <dbReference type="ARBA" id="ARBA00022723"/>
    </source>
</evidence>
<evidence type="ECO:0000256" key="3">
    <source>
        <dbReference type="ARBA" id="ARBA00022692"/>
    </source>
</evidence>
<organism evidence="9">
    <name type="scientific">marine metagenome</name>
    <dbReference type="NCBI Taxonomy" id="408172"/>
    <lineage>
        <taxon>unclassified sequences</taxon>
        <taxon>metagenomes</taxon>
        <taxon>ecological metagenomes</taxon>
    </lineage>
</organism>
<evidence type="ECO:0000256" key="2">
    <source>
        <dbReference type="ARBA" id="ARBA00022617"/>
    </source>
</evidence>
<evidence type="ECO:0000256" key="1">
    <source>
        <dbReference type="ARBA" id="ARBA00004370"/>
    </source>
</evidence>
<keyword evidence="5 8" id="KW-1133">Transmembrane helix</keyword>
<dbReference type="Gene3D" id="1.20.1300.10">
    <property type="entry name" value="Fumarate reductase/succinate dehydrogenase, transmembrane subunit"/>
    <property type="match status" value="1"/>
</dbReference>
<evidence type="ECO:0000256" key="7">
    <source>
        <dbReference type="ARBA" id="ARBA00023136"/>
    </source>
</evidence>